<sequence length="486" mass="50836">MMNDQNGREPGDRHDSINEPYHGPDEPDIREREWQHGEDGVPDHIADEQLTEPATFHPEESAEETREDAYRSDMPGAAEKPATTGVARGNRERKKRGGAGWFQAIGGGVAGSVLTLAIAVPLLNGDPGETNAPAESGVQSESEQQSSGEVTKVSKDGSLADMVEQVSGSIVGIVNYQQQQQRNPFGGAGNDQSIPAGTGSGVVFKKDGEAAYIVTNNHVVEGASKLEVSLENGERAEAELVGADALSDLAVVRVDAKLVDAEPLAFGDSDALRAGDSVVAIGNPLGLELSRSVTEGIVSATDRSISVDTSAGEWEMSVIQTDAAINQGNSGGALVNMNGEVIGINSLKIGGSGVEGLGFAIPSNDVLPLVEEMIESGHVERPYAGISMYDVAQIPRGYLKGLPNDISQGVYIAGVDPEGAAAKGGIKEGDVITAIDGEEIEDGQALRRYLYSELEVGDQAVFTVYREGKKTEIPVTLGSSKATSPS</sequence>
<dbReference type="InterPro" id="IPR001478">
    <property type="entry name" value="PDZ"/>
</dbReference>
<accession>A0ABX9ZE36</accession>
<dbReference type="InterPro" id="IPR001940">
    <property type="entry name" value="Peptidase_S1C"/>
</dbReference>
<proteinExistence type="inferred from homology"/>
<keyword evidence="3" id="KW-0378">Hydrolase</keyword>
<dbReference type="SUPFAM" id="SSF50494">
    <property type="entry name" value="Trypsin-like serine proteases"/>
    <property type="match status" value="1"/>
</dbReference>
<dbReference type="InterPro" id="IPR009003">
    <property type="entry name" value="Peptidase_S1_PA"/>
</dbReference>
<keyword evidence="6" id="KW-0472">Membrane</keyword>
<dbReference type="RefSeq" id="WP_125903656.1">
    <property type="nucleotide sequence ID" value="NZ_RWGW01000007.1"/>
</dbReference>
<dbReference type="Proteomes" id="UP000272481">
    <property type="component" value="Unassembled WGS sequence"/>
</dbReference>
<protein>
    <submittedName>
        <fullName evidence="8">PDZ domain-containing protein</fullName>
    </submittedName>
</protein>
<dbReference type="SUPFAM" id="SSF50156">
    <property type="entry name" value="PDZ domain-like"/>
    <property type="match status" value="1"/>
</dbReference>
<dbReference type="EMBL" id="RWGW01000007">
    <property type="protein sequence ID" value="RSK34286.1"/>
    <property type="molecule type" value="Genomic_DNA"/>
</dbReference>
<dbReference type="Pfam" id="PF13365">
    <property type="entry name" value="Trypsin_2"/>
    <property type="match status" value="1"/>
</dbReference>
<dbReference type="SMART" id="SM00228">
    <property type="entry name" value="PDZ"/>
    <property type="match status" value="1"/>
</dbReference>
<feature type="domain" description="PDZ" evidence="7">
    <location>
        <begin position="388"/>
        <end position="442"/>
    </location>
</feature>
<dbReference type="InterPro" id="IPR051201">
    <property type="entry name" value="Chloro_Bact_Ser_Proteases"/>
</dbReference>
<feature type="compositionally biased region" description="Low complexity" evidence="5">
    <location>
        <begin position="135"/>
        <end position="150"/>
    </location>
</feature>
<keyword evidence="6" id="KW-0812">Transmembrane</keyword>
<evidence type="ECO:0000259" key="7">
    <source>
        <dbReference type="PROSITE" id="PS50106"/>
    </source>
</evidence>
<evidence type="ECO:0000256" key="5">
    <source>
        <dbReference type="SAM" id="MobiDB-lite"/>
    </source>
</evidence>
<feature type="region of interest" description="Disordered" evidence="5">
    <location>
        <begin position="1"/>
        <end position="96"/>
    </location>
</feature>
<feature type="compositionally biased region" description="Basic and acidic residues" evidence="5">
    <location>
        <begin position="57"/>
        <end position="71"/>
    </location>
</feature>
<keyword evidence="4" id="KW-0720">Serine protease</keyword>
<dbReference type="Gene3D" id="2.30.42.10">
    <property type="match status" value="1"/>
</dbReference>
<evidence type="ECO:0000256" key="2">
    <source>
        <dbReference type="ARBA" id="ARBA00022670"/>
    </source>
</evidence>
<dbReference type="PANTHER" id="PTHR43343:SF3">
    <property type="entry name" value="PROTEASE DO-LIKE 8, CHLOROPLASTIC"/>
    <property type="match status" value="1"/>
</dbReference>
<keyword evidence="9" id="KW-1185">Reference proteome</keyword>
<organism evidence="8 9">
    <name type="scientific">Bhargavaea beijingensis</name>
    <dbReference type="NCBI Taxonomy" id="426756"/>
    <lineage>
        <taxon>Bacteria</taxon>
        <taxon>Bacillati</taxon>
        <taxon>Bacillota</taxon>
        <taxon>Bacilli</taxon>
        <taxon>Bacillales</taxon>
        <taxon>Caryophanaceae</taxon>
        <taxon>Bhargavaea</taxon>
    </lineage>
</organism>
<dbReference type="InterPro" id="IPR043504">
    <property type="entry name" value="Peptidase_S1_PA_chymotrypsin"/>
</dbReference>
<feature type="transmembrane region" description="Helical" evidence="6">
    <location>
        <begin position="101"/>
        <end position="123"/>
    </location>
</feature>
<gene>
    <name evidence="8" type="ORF">EJA12_04970</name>
</gene>
<name>A0ABX9ZE36_9BACL</name>
<evidence type="ECO:0000256" key="3">
    <source>
        <dbReference type="ARBA" id="ARBA00022801"/>
    </source>
</evidence>
<feature type="compositionally biased region" description="Basic and acidic residues" evidence="5">
    <location>
        <begin position="1"/>
        <end position="47"/>
    </location>
</feature>
<dbReference type="PANTHER" id="PTHR43343">
    <property type="entry name" value="PEPTIDASE S12"/>
    <property type="match status" value="1"/>
</dbReference>
<evidence type="ECO:0000256" key="6">
    <source>
        <dbReference type="SAM" id="Phobius"/>
    </source>
</evidence>
<dbReference type="InterPro" id="IPR036034">
    <property type="entry name" value="PDZ_sf"/>
</dbReference>
<evidence type="ECO:0000313" key="8">
    <source>
        <dbReference type="EMBL" id="RSK34286.1"/>
    </source>
</evidence>
<dbReference type="PROSITE" id="PS50106">
    <property type="entry name" value="PDZ"/>
    <property type="match status" value="1"/>
</dbReference>
<evidence type="ECO:0000256" key="4">
    <source>
        <dbReference type="ARBA" id="ARBA00022825"/>
    </source>
</evidence>
<keyword evidence="2" id="KW-0645">Protease</keyword>
<keyword evidence="6" id="KW-1133">Transmembrane helix</keyword>
<evidence type="ECO:0000313" key="9">
    <source>
        <dbReference type="Proteomes" id="UP000272481"/>
    </source>
</evidence>
<feature type="region of interest" description="Disordered" evidence="5">
    <location>
        <begin position="127"/>
        <end position="158"/>
    </location>
</feature>
<dbReference type="PRINTS" id="PR00834">
    <property type="entry name" value="PROTEASES2C"/>
</dbReference>
<comment type="similarity">
    <text evidence="1">Belongs to the peptidase S1C family.</text>
</comment>
<dbReference type="Pfam" id="PF13180">
    <property type="entry name" value="PDZ_2"/>
    <property type="match status" value="1"/>
</dbReference>
<reference evidence="8 9" key="1">
    <citation type="submission" date="2018-12" db="EMBL/GenBank/DDBJ databases">
        <title>Comparitive functional genomics of dry heat resistant strains isolated from the viking spacecraft.</title>
        <authorList>
            <person name="Seuylemezian A."/>
            <person name="Vaishampayan P."/>
        </authorList>
    </citation>
    <scope>NUCLEOTIDE SEQUENCE [LARGE SCALE GENOMIC DNA]</scope>
    <source>
        <strain evidence="8 9">M6-11</strain>
    </source>
</reference>
<dbReference type="Gene3D" id="2.40.10.10">
    <property type="entry name" value="Trypsin-like serine proteases"/>
    <property type="match status" value="2"/>
</dbReference>
<comment type="caution">
    <text evidence="8">The sequence shown here is derived from an EMBL/GenBank/DDBJ whole genome shotgun (WGS) entry which is preliminary data.</text>
</comment>
<evidence type="ECO:0000256" key="1">
    <source>
        <dbReference type="ARBA" id="ARBA00010541"/>
    </source>
</evidence>